<feature type="signal peptide" evidence="2">
    <location>
        <begin position="1"/>
        <end position="21"/>
    </location>
</feature>
<keyword evidence="4" id="KW-1185">Reference proteome</keyword>
<proteinExistence type="predicted"/>
<dbReference type="InterPro" id="IPR005948">
    <property type="entry name" value="ThiB-like"/>
</dbReference>
<dbReference type="PANTHER" id="PTHR30006">
    <property type="entry name" value="THIAMINE-BINDING PERIPLASMIC PROTEIN-RELATED"/>
    <property type="match status" value="1"/>
</dbReference>
<dbReference type="Gene3D" id="3.40.190.10">
    <property type="entry name" value="Periplasmic binding protein-like II"/>
    <property type="match status" value="2"/>
</dbReference>
<dbReference type="PANTHER" id="PTHR30006:SF2">
    <property type="entry name" value="ABC TRANSPORTER SUBSTRATE-BINDING PROTEIN"/>
    <property type="match status" value="1"/>
</dbReference>
<dbReference type="SUPFAM" id="SSF53850">
    <property type="entry name" value="Periplasmic binding protein-like II"/>
    <property type="match status" value="1"/>
</dbReference>
<dbReference type="EMBL" id="VKKG01000002">
    <property type="protein sequence ID" value="TRY18573.1"/>
    <property type="molecule type" value="Genomic_DNA"/>
</dbReference>
<dbReference type="GO" id="GO:0030976">
    <property type="term" value="F:thiamine pyrophosphate binding"/>
    <property type="evidence" value="ECO:0007669"/>
    <property type="project" value="TreeGrafter"/>
</dbReference>
<accession>A0A553K1J7</accession>
<organism evidence="3 4">
    <name type="scientific">Tessaracoccus rhinocerotis</name>
    <dbReference type="NCBI Taxonomy" id="1689449"/>
    <lineage>
        <taxon>Bacteria</taxon>
        <taxon>Bacillati</taxon>
        <taxon>Actinomycetota</taxon>
        <taxon>Actinomycetes</taxon>
        <taxon>Propionibacteriales</taxon>
        <taxon>Propionibacteriaceae</taxon>
        <taxon>Tessaracoccus</taxon>
    </lineage>
</organism>
<dbReference type="PROSITE" id="PS51257">
    <property type="entry name" value="PROKAR_LIPOPROTEIN"/>
    <property type="match status" value="1"/>
</dbReference>
<dbReference type="NCBIfam" id="TIGR01254">
    <property type="entry name" value="sfuA"/>
    <property type="match status" value="1"/>
</dbReference>
<dbReference type="GO" id="GO:0030288">
    <property type="term" value="C:outer membrane-bounded periplasmic space"/>
    <property type="evidence" value="ECO:0007669"/>
    <property type="project" value="TreeGrafter"/>
</dbReference>
<dbReference type="GO" id="GO:0015888">
    <property type="term" value="P:thiamine transport"/>
    <property type="evidence" value="ECO:0007669"/>
    <property type="project" value="InterPro"/>
</dbReference>
<keyword evidence="1 2" id="KW-0732">Signal</keyword>
<dbReference type="OrthoDB" id="5412681at2"/>
<reference evidence="3 4" key="1">
    <citation type="submission" date="2019-07" db="EMBL/GenBank/DDBJ databases">
        <authorList>
            <person name="Zhou L.-Y."/>
        </authorList>
    </citation>
    <scope>NUCLEOTIDE SEQUENCE [LARGE SCALE GENOMIC DNA]</scope>
    <source>
        <strain evidence="3 4">YIM 101269</strain>
    </source>
</reference>
<evidence type="ECO:0000313" key="3">
    <source>
        <dbReference type="EMBL" id="TRY18573.1"/>
    </source>
</evidence>
<dbReference type="AlphaFoldDB" id="A0A553K1J7"/>
<evidence type="ECO:0000313" key="4">
    <source>
        <dbReference type="Proteomes" id="UP000317638"/>
    </source>
</evidence>
<dbReference type="Pfam" id="PF13343">
    <property type="entry name" value="SBP_bac_6"/>
    <property type="match status" value="1"/>
</dbReference>
<gene>
    <name evidence="3" type="ORF">FOJ82_05445</name>
</gene>
<evidence type="ECO:0000256" key="2">
    <source>
        <dbReference type="SAM" id="SignalP"/>
    </source>
</evidence>
<feature type="chain" id="PRO_5021767650" evidence="2">
    <location>
        <begin position="22"/>
        <end position="354"/>
    </location>
</feature>
<protein>
    <submittedName>
        <fullName evidence="3">Thiamine ABC transporter substrate-binding protein</fullName>
    </submittedName>
</protein>
<dbReference type="RefSeq" id="WP_143937469.1">
    <property type="nucleotide sequence ID" value="NZ_VKKG01000002.1"/>
</dbReference>
<dbReference type="Proteomes" id="UP000317638">
    <property type="component" value="Unassembled WGS sequence"/>
</dbReference>
<sequence length="354" mass="37294">MSFARRTTASTTALLALAALAACSGNPADPSQDPGEGGAAGNELTVVTHDSFALPDELKAQFEETTGYDVTYVAPGDGGALVNQLILTKDSPLGDVVFGVDNTFAGRAVEEGVFAPYESPALPESAAQYAIESLTPVDMGDVCINADTQWFEEAGIEVPATLDDLTDPAHKDLLVVSHPASSSPGLAFLAATVGAEGDAWPEYWDALVANGVKVVSGWSDAYYTEFSGADGEGPYPLVLSYATSPAFTLTEDGSASTTEALLETCFRQVEYAGVIEGAENEPGAREFIDFLLSPEVQASIPENMYMYPVDDEVELPADWASFAPLSSDPIDVPADEIAANRDQWIADWTARVIG</sequence>
<evidence type="ECO:0000256" key="1">
    <source>
        <dbReference type="ARBA" id="ARBA00022729"/>
    </source>
</evidence>
<comment type="caution">
    <text evidence="3">The sequence shown here is derived from an EMBL/GenBank/DDBJ whole genome shotgun (WGS) entry which is preliminary data.</text>
</comment>
<dbReference type="GO" id="GO:0030975">
    <property type="term" value="F:thiamine binding"/>
    <property type="evidence" value="ECO:0007669"/>
    <property type="project" value="InterPro"/>
</dbReference>
<name>A0A553K1J7_9ACTN</name>
<dbReference type="CDD" id="cd13545">
    <property type="entry name" value="PBP2_TbpA"/>
    <property type="match status" value="1"/>
</dbReference>